<evidence type="ECO:0000313" key="3">
    <source>
        <dbReference type="Proteomes" id="UP001412067"/>
    </source>
</evidence>
<evidence type="ECO:0000256" key="1">
    <source>
        <dbReference type="SAM" id="MobiDB-lite"/>
    </source>
</evidence>
<name>A0ABR2M1D9_9ASPA</name>
<reference evidence="2 3" key="1">
    <citation type="journal article" date="2022" name="Nat. Plants">
        <title>Genomes of leafy and leafless Platanthera orchids illuminate the evolution of mycoheterotrophy.</title>
        <authorList>
            <person name="Li M.H."/>
            <person name="Liu K.W."/>
            <person name="Li Z."/>
            <person name="Lu H.C."/>
            <person name="Ye Q.L."/>
            <person name="Zhang D."/>
            <person name="Wang J.Y."/>
            <person name="Li Y.F."/>
            <person name="Zhong Z.M."/>
            <person name="Liu X."/>
            <person name="Yu X."/>
            <person name="Liu D.K."/>
            <person name="Tu X.D."/>
            <person name="Liu B."/>
            <person name="Hao Y."/>
            <person name="Liao X.Y."/>
            <person name="Jiang Y.T."/>
            <person name="Sun W.H."/>
            <person name="Chen J."/>
            <person name="Chen Y.Q."/>
            <person name="Ai Y."/>
            <person name="Zhai J.W."/>
            <person name="Wu S.S."/>
            <person name="Zhou Z."/>
            <person name="Hsiao Y.Y."/>
            <person name="Wu W.L."/>
            <person name="Chen Y.Y."/>
            <person name="Lin Y.F."/>
            <person name="Hsu J.L."/>
            <person name="Li C.Y."/>
            <person name="Wang Z.W."/>
            <person name="Zhao X."/>
            <person name="Zhong W.Y."/>
            <person name="Ma X.K."/>
            <person name="Ma L."/>
            <person name="Huang J."/>
            <person name="Chen G.Z."/>
            <person name="Huang M.Z."/>
            <person name="Huang L."/>
            <person name="Peng D.H."/>
            <person name="Luo Y.B."/>
            <person name="Zou S.Q."/>
            <person name="Chen S.P."/>
            <person name="Lan S."/>
            <person name="Tsai W.C."/>
            <person name="Van de Peer Y."/>
            <person name="Liu Z.J."/>
        </authorList>
    </citation>
    <scope>NUCLEOTIDE SEQUENCE [LARGE SCALE GENOMIC DNA]</scope>
    <source>
        <strain evidence="2">Lor288</strain>
    </source>
</reference>
<feature type="region of interest" description="Disordered" evidence="1">
    <location>
        <begin position="60"/>
        <end position="103"/>
    </location>
</feature>
<evidence type="ECO:0000313" key="2">
    <source>
        <dbReference type="EMBL" id="KAK8956303.1"/>
    </source>
</evidence>
<sequence>MVVLGSSAAILCDRSFSYSYSSYMKSNVLSLEVLFGDDLNVDDNEIDVYEEIIVADETRATDNVNDGPEQVNCLHPAPRHPEEASPRNPEHPHLPTLWWMRPR</sequence>
<keyword evidence="3" id="KW-1185">Reference proteome</keyword>
<proteinExistence type="predicted"/>
<organism evidence="2 3">
    <name type="scientific">Platanthera guangdongensis</name>
    <dbReference type="NCBI Taxonomy" id="2320717"/>
    <lineage>
        <taxon>Eukaryota</taxon>
        <taxon>Viridiplantae</taxon>
        <taxon>Streptophyta</taxon>
        <taxon>Embryophyta</taxon>
        <taxon>Tracheophyta</taxon>
        <taxon>Spermatophyta</taxon>
        <taxon>Magnoliopsida</taxon>
        <taxon>Liliopsida</taxon>
        <taxon>Asparagales</taxon>
        <taxon>Orchidaceae</taxon>
        <taxon>Orchidoideae</taxon>
        <taxon>Orchideae</taxon>
        <taxon>Orchidinae</taxon>
        <taxon>Platanthera</taxon>
    </lineage>
</organism>
<gene>
    <name evidence="2" type="ORF">KSP40_PGU003173</name>
</gene>
<accession>A0ABR2M1D9</accession>
<dbReference type="EMBL" id="JBBWWR010000013">
    <property type="protein sequence ID" value="KAK8956303.1"/>
    <property type="molecule type" value="Genomic_DNA"/>
</dbReference>
<feature type="compositionally biased region" description="Basic and acidic residues" evidence="1">
    <location>
        <begin position="79"/>
        <end position="93"/>
    </location>
</feature>
<comment type="caution">
    <text evidence="2">The sequence shown here is derived from an EMBL/GenBank/DDBJ whole genome shotgun (WGS) entry which is preliminary data.</text>
</comment>
<protein>
    <submittedName>
        <fullName evidence="2">Uncharacterized protein</fullName>
    </submittedName>
</protein>
<dbReference type="Proteomes" id="UP001412067">
    <property type="component" value="Unassembled WGS sequence"/>
</dbReference>